<feature type="domain" description="C2H2-type" evidence="2">
    <location>
        <begin position="148"/>
        <end position="171"/>
    </location>
</feature>
<feature type="compositionally biased region" description="Polar residues" evidence="1">
    <location>
        <begin position="101"/>
        <end position="113"/>
    </location>
</feature>
<feature type="region of interest" description="Disordered" evidence="1">
    <location>
        <begin position="1"/>
        <end position="24"/>
    </location>
</feature>
<organism evidence="3 4">
    <name type="scientific">Pristionchus entomophagus</name>
    <dbReference type="NCBI Taxonomy" id="358040"/>
    <lineage>
        <taxon>Eukaryota</taxon>
        <taxon>Metazoa</taxon>
        <taxon>Ecdysozoa</taxon>
        <taxon>Nematoda</taxon>
        <taxon>Chromadorea</taxon>
        <taxon>Rhabditida</taxon>
        <taxon>Rhabditina</taxon>
        <taxon>Diplogasteromorpha</taxon>
        <taxon>Diplogasteroidea</taxon>
        <taxon>Neodiplogasteridae</taxon>
        <taxon>Pristionchus</taxon>
    </lineage>
</organism>
<feature type="region of interest" description="Disordered" evidence="1">
    <location>
        <begin position="64"/>
        <end position="118"/>
    </location>
</feature>
<protein>
    <recommendedName>
        <fullName evidence="2">C2H2-type domain-containing protein</fullName>
    </recommendedName>
</protein>
<feature type="compositionally biased region" description="Basic and acidic residues" evidence="1">
    <location>
        <begin position="69"/>
        <end position="78"/>
    </location>
</feature>
<dbReference type="SMART" id="SM00355">
    <property type="entry name" value="ZnF_C2H2"/>
    <property type="match status" value="2"/>
</dbReference>
<feature type="non-terminal residue" evidence="3">
    <location>
        <position position="1"/>
    </location>
</feature>
<dbReference type="InterPro" id="IPR013087">
    <property type="entry name" value="Znf_C2H2_type"/>
</dbReference>
<dbReference type="AlphaFoldDB" id="A0AAV5TIJ8"/>
<evidence type="ECO:0000313" key="3">
    <source>
        <dbReference type="EMBL" id="GMS94175.1"/>
    </source>
</evidence>
<name>A0AAV5TIJ8_9BILA</name>
<reference evidence="3" key="1">
    <citation type="submission" date="2023-10" db="EMBL/GenBank/DDBJ databases">
        <title>Genome assembly of Pristionchus species.</title>
        <authorList>
            <person name="Yoshida K."/>
            <person name="Sommer R.J."/>
        </authorList>
    </citation>
    <scope>NUCLEOTIDE SEQUENCE</scope>
    <source>
        <strain evidence="3">RS0144</strain>
    </source>
</reference>
<accession>A0AAV5TIJ8</accession>
<evidence type="ECO:0000313" key="4">
    <source>
        <dbReference type="Proteomes" id="UP001432027"/>
    </source>
</evidence>
<keyword evidence="4" id="KW-1185">Reference proteome</keyword>
<gene>
    <name evidence="3" type="ORF">PENTCL1PPCAC_16350</name>
</gene>
<feature type="domain" description="C2H2-type" evidence="2">
    <location>
        <begin position="215"/>
        <end position="236"/>
    </location>
</feature>
<sequence>AATPAKRPRIDGEEEEEDGGNHIAHEEVNQVEVQAANQDLSNCNDDPTYDAGLIIGDDLEMVIPPPGVGDRETNETRRTQPSIGRENEENNRGMETDSQRDSVSTAGTTQRTASNEERMTCRKCDNPIIALDQYLRKHAFNHCKQRPFECPQCDFNHHEKRKVKRHMRDEHHIYNGVPDIEDNPLLLAKWQVVREQCFPDYDWPTNTVGQSRTILTCSVCKKRVKKNLIYDHIVRHHPKGLDYKRPEKEMKRFFPDCSFQRSKMTEIRIRSIHVPRMNRKLPRIGTKRIRLGVRMSQILISRWSQKSLNKSQRMEIHKKWSDIGRNMSDLLFIDYCSCGHSLPFVLVLFYNYFVT</sequence>
<feature type="compositionally biased region" description="Basic and acidic residues" evidence="1">
    <location>
        <begin position="85"/>
        <end position="100"/>
    </location>
</feature>
<evidence type="ECO:0000259" key="2">
    <source>
        <dbReference type="SMART" id="SM00355"/>
    </source>
</evidence>
<dbReference type="Gene3D" id="3.30.160.60">
    <property type="entry name" value="Classic Zinc Finger"/>
    <property type="match status" value="1"/>
</dbReference>
<proteinExistence type="predicted"/>
<dbReference type="Proteomes" id="UP001432027">
    <property type="component" value="Unassembled WGS sequence"/>
</dbReference>
<evidence type="ECO:0000256" key="1">
    <source>
        <dbReference type="SAM" id="MobiDB-lite"/>
    </source>
</evidence>
<comment type="caution">
    <text evidence="3">The sequence shown here is derived from an EMBL/GenBank/DDBJ whole genome shotgun (WGS) entry which is preliminary data.</text>
</comment>
<dbReference type="EMBL" id="BTSX01000004">
    <property type="protein sequence ID" value="GMS94175.1"/>
    <property type="molecule type" value="Genomic_DNA"/>
</dbReference>